<dbReference type="Gene3D" id="3.40.30.10">
    <property type="entry name" value="Glutaredoxin"/>
    <property type="match status" value="1"/>
</dbReference>
<dbReference type="OrthoDB" id="49680at2759"/>
<dbReference type="EMBL" id="CAKKNE010000004">
    <property type="protein sequence ID" value="CAH0374995.1"/>
    <property type="molecule type" value="Genomic_DNA"/>
</dbReference>
<evidence type="ECO:0000313" key="1">
    <source>
        <dbReference type="EMBL" id="CAH0374995.1"/>
    </source>
</evidence>
<protein>
    <recommendedName>
        <fullName evidence="3">Glutaredoxin domain-containing protein</fullName>
    </recommendedName>
</protein>
<evidence type="ECO:0008006" key="3">
    <source>
        <dbReference type="Google" id="ProtNLM"/>
    </source>
</evidence>
<dbReference type="Proteomes" id="UP000789595">
    <property type="component" value="Unassembled WGS sequence"/>
</dbReference>
<organism evidence="1 2">
    <name type="scientific">Pelagomonas calceolata</name>
    <dbReference type="NCBI Taxonomy" id="35677"/>
    <lineage>
        <taxon>Eukaryota</taxon>
        <taxon>Sar</taxon>
        <taxon>Stramenopiles</taxon>
        <taxon>Ochrophyta</taxon>
        <taxon>Pelagophyceae</taxon>
        <taxon>Pelagomonadales</taxon>
        <taxon>Pelagomonadaceae</taxon>
        <taxon>Pelagomonas</taxon>
    </lineage>
</organism>
<comment type="caution">
    <text evidence="1">The sequence shown here is derived from an EMBL/GenBank/DDBJ whole genome shotgun (WGS) entry which is preliminary data.</text>
</comment>
<reference evidence="1" key="1">
    <citation type="submission" date="2021-11" db="EMBL/GenBank/DDBJ databases">
        <authorList>
            <consortium name="Genoscope - CEA"/>
            <person name="William W."/>
        </authorList>
    </citation>
    <scope>NUCLEOTIDE SEQUENCE</scope>
</reference>
<name>A0A8J2X1M2_9STRA</name>
<keyword evidence="2" id="KW-1185">Reference proteome</keyword>
<dbReference type="AlphaFoldDB" id="A0A8J2X1M2"/>
<proteinExistence type="predicted"/>
<gene>
    <name evidence="1" type="ORF">PECAL_4P23100</name>
</gene>
<evidence type="ECO:0000313" key="2">
    <source>
        <dbReference type="Proteomes" id="UP000789595"/>
    </source>
</evidence>
<sequence length="236" mass="25421">MAELAATADAVLLLVTSMPSTTIVEGAQANLRNIFRGKKIQVEEIDGVDANNKTLRSEMFALSNLRGQYPQVFIRSGGTLKFVGDAEAVKSLNDCEDIPAEVLRDHPHIETFSKVFAAFLPQTSAPPPPPPAPSKRILEGIDNVMPSAHPTHHPSDGANATARGYVILGRHDSWTASPPLTMDINGAPHAVVQEEHDYMVRGLALARLCPTGSLDVVVTCMDGSKVECTIRVQQVH</sequence>
<accession>A0A8J2X1M2</accession>